<reference evidence="2 3" key="1">
    <citation type="submission" date="2023-07" db="EMBL/GenBank/DDBJ databases">
        <title>Genomic Encyclopedia of Type Strains, Phase IV (KMG-IV): sequencing the most valuable type-strain genomes for metagenomic binning, comparative biology and taxonomic classification.</title>
        <authorList>
            <person name="Goeker M."/>
        </authorList>
    </citation>
    <scope>NUCLEOTIDE SEQUENCE [LARGE SCALE GENOMIC DNA]</scope>
    <source>
        <strain evidence="2 3">DSM 3770</strain>
    </source>
</reference>
<feature type="domain" description="Nucleotidyltransferase-like" evidence="1">
    <location>
        <begin position="100"/>
        <end position="301"/>
    </location>
</feature>
<dbReference type="Proteomes" id="UP001241747">
    <property type="component" value="Unassembled WGS sequence"/>
</dbReference>
<evidence type="ECO:0000313" key="2">
    <source>
        <dbReference type="EMBL" id="MDQ0505515.1"/>
    </source>
</evidence>
<comment type="caution">
    <text evidence="2">The sequence shown here is derived from an EMBL/GenBank/DDBJ whole genome shotgun (WGS) entry which is preliminary data.</text>
</comment>
<dbReference type="RefSeq" id="WP_394085285.1">
    <property type="nucleotide sequence ID" value="NZ_JBAFWJ010000002.1"/>
</dbReference>
<proteinExistence type="predicted"/>
<sequence length="329" mass="35280">MKPISLPLQTLYAELAQQLQASAERPTSLYNREINGIPYVYGKRPVGTVRRDIFVGRADDPAVVERIALIEEENTRAAARKEIVSTLRRAHVPAPVPALSHVLDAMSDAGLLRQAVLVGTAAYQCYPAPLGHMLPAAGLITQDADIATASLAVTTDEKGETMETILKRADPTFRGLPGLDPAALPSHFRSASGFVVDLLTPQRRRTDTSPMALPALAAGATPLQHLDWLIADPIPAAVLHRSGIAVRIPQPARFAVHKLIIAQKRGGDTTKRQKDLAQAKALIAALKSADPFALSDAFEEAAAKGATGWERPIRRSLAELGLTPEHLLA</sequence>
<name>A0ABU0LEL5_XANAG</name>
<evidence type="ECO:0000313" key="3">
    <source>
        <dbReference type="Proteomes" id="UP001241747"/>
    </source>
</evidence>
<dbReference type="Pfam" id="PF12281">
    <property type="entry name" value="NTP_transf_8"/>
    <property type="match status" value="1"/>
</dbReference>
<evidence type="ECO:0000259" key="1">
    <source>
        <dbReference type="Pfam" id="PF12281"/>
    </source>
</evidence>
<accession>A0ABU0LEL5</accession>
<protein>
    <recommendedName>
        <fullName evidence="1">Nucleotidyltransferase-like domain-containing protein</fullName>
    </recommendedName>
</protein>
<dbReference type="InterPro" id="IPR058575">
    <property type="entry name" value="NTP_transf_8_dom"/>
</dbReference>
<organism evidence="2 3">
    <name type="scientific">Xanthobacter agilis</name>
    <dbReference type="NCBI Taxonomy" id="47492"/>
    <lineage>
        <taxon>Bacteria</taxon>
        <taxon>Pseudomonadati</taxon>
        <taxon>Pseudomonadota</taxon>
        <taxon>Alphaproteobacteria</taxon>
        <taxon>Hyphomicrobiales</taxon>
        <taxon>Xanthobacteraceae</taxon>
        <taxon>Xanthobacter</taxon>
    </lineage>
</organism>
<dbReference type="EMBL" id="JAUSVY010000004">
    <property type="protein sequence ID" value="MDQ0505515.1"/>
    <property type="molecule type" value="Genomic_DNA"/>
</dbReference>
<gene>
    <name evidence="2" type="ORF">QOZ94_002311</name>
</gene>
<keyword evidence="3" id="KW-1185">Reference proteome</keyword>